<dbReference type="InterPro" id="IPR027417">
    <property type="entry name" value="P-loop_NTPase"/>
</dbReference>
<dbReference type="InterPro" id="IPR008571">
    <property type="entry name" value="HerA-like"/>
</dbReference>
<evidence type="ECO:0000313" key="3">
    <source>
        <dbReference type="Proteomes" id="UP000070427"/>
    </source>
</evidence>
<dbReference type="InParanoid" id="A0A140L9Q6"/>
<name>A0A140L9Q6_9FIRM</name>
<dbReference type="Gene3D" id="3.40.50.300">
    <property type="entry name" value="P-loop containing nucleotide triphosphate hydrolases"/>
    <property type="match status" value="2"/>
</dbReference>
<evidence type="ECO:0000313" key="2">
    <source>
        <dbReference type="EMBL" id="KXG77281.1"/>
    </source>
</evidence>
<dbReference type="PANTHER" id="PTHR42957:SF1">
    <property type="entry name" value="HELICASE MJ1565-RELATED"/>
    <property type="match status" value="1"/>
</dbReference>
<protein>
    <recommendedName>
        <fullName evidence="1">Helicase HerA central domain-containing protein</fullName>
    </recommendedName>
</protein>
<reference evidence="2 3" key="1">
    <citation type="submission" date="2015-12" db="EMBL/GenBank/DDBJ databases">
        <title>Draft genome sequnece of Fervidicola ferrireducens strain Y170.</title>
        <authorList>
            <person name="Patel B.K."/>
        </authorList>
    </citation>
    <scope>NUCLEOTIDE SEQUENCE [LARGE SCALE GENOMIC DNA]</scope>
    <source>
        <strain evidence="2 3">Y170</strain>
    </source>
</reference>
<dbReference type="Pfam" id="PF01935">
    <property type="entry name" value="DUF87"/>
    <property type="match status" value="1"/>
</dbReference>
<comment type="caution">
    <text evidence="2">The sequence shown here is derived from an EMBL/GenBank/DDBJ whole genome shotgun (WGS) entry which is preliminary data.</text>
</comment>
<organism evidence="2 3">
    <name type="scientific">Fervidicola ferrireducens</name>
    <dbReference type="NCBI Taxonomy" id="520764"/>
    <lineage>
        <taxon>Bacteria</taxon>
        <taxon>Bacillati</taxon>
        <taxon>Bacillota</taxon>
        <taxon>Clostridia</taxon>
        <taxon>Thermosediminibacterales</taxon>
        <taxon>Thermosediminibacteraceae</taxon>
        <taxon>Fervidicola</taxon>
    </lineage>
</organism>
<accession>A0A140L9Q6</accession>
<evidence type="ECO:0000259" key="1">
    <source>
        <dbReference type="Pfam" id="PF01935"/>
    </source>
</evidence>
<dbReference type="PANTHER" id="PTHR42957">
    <property type="entry name" value="HELICASE MJ1565-RELATED"/>
    <property type="match status" value="1"/>
</dbReference>
<dbReference type="EMBL" id="LOED01000013">
    <property type="protein sequence ID" value="KXG77281.1"/>
    <property type="molecule type" value="Genomic_DNA"/>
</dbReference>
<keyword evidence="3" id="KW-1185">Reference proteome</keyword>
<sequence>MILGEKLGKVVSIPDKWTLTFIVTYENKDKKPNLGDYIVIEKEYSENPEEEVKWLAIVEGAREIILGENELEVKNLLAVDDIGENEKKKYFATEFICKLIGTFYDGIIRPYPRYLPNRGAKVRYPTSEELIEIAGIDSDGFKIGNLVVGGIKVAVPSSNMGIRYIPFKFNLRRLDNRRTAVFGQSGYGKSNLTKALITGYALHNPNKAVCIFDRSGEYVNASEWSKSLCEVEPIVQEQNTTVQGQTTSPGYIEGVTVKGRIVSIEVSKVLFNLEDIEIGKIIEHLLREDDKKLKALDHLCFATPDAIKEIIRLVYANIQNPNDIQILSDLIDKLEKLMQSSRSVNYSKVEAALRVLKNVVKYYYTPNSPIPVELINWIREGKIIVFNCSNVGDEVISRLTRFVVSEILNYNSEAYVTQQPMLDCLFLIEEAQNYLNQDKARDDNDPIIRLAKEGRKYKLGLIYVTQQPSAIDDNILSQTNNFFVMHLLTNQDVHKLCSIAPQYELYAENIQQEPIRGTAYIYSNVYEEFIKPFPLVVCTELENFNNVVAVVNTKRKAFVQPIDKRKEIEEIFVKKLMEFIKNGIKNISWRDLWGEINKELPDDNIYKNSYGGGKPYPSKNIIHVLEEKYTIIEVEGKNYVIKPVRKPGKTYVERYSLESIETSEND</sequence>
<feature type="domain" description="Helicase HerA central" evidence="1">
    <location>
        <begin position="165"/>
        <end position="404"/>
    </location>
</feature>
<dbReference type="Proteomes" id="UP000070427">
    <property type="component" value="Unassembled WGS sequence"/>
</dbReference>
<dbReference type="STRING" id="520764.AN618_13100"/>
<dbReference type="SUPFAM" id="SSF52540">
    <property type="entry name" value="P-loop containing nucleoside triphosphate hydrolases"/>
    <property type="match status" value="1"/>
</dbReference>
<dbReference type="OrthoDB" id="9806951at2"/>
<dbReference type="RefSeq" id="WP_066353301.1">
    <property type="nucleotide sequence ID" value="NZ_LOED01000013.1"/>
</dbReference>
<proteinExistence type="predicted"/>
<gene>
    <name evidence="2" type="ORF">AN618_13100</name>
</gene>
<dbReference type="AlphaFoldDB" id="A0A140L9Q6"/>
<dbReference type="InterPro" id="IPR002789">
    <property type="entry name" value="HerA_central"/>
</dbReference>